<dbReference type="PANTHER" id="PTHR24321">
    <property type="entry name" value="DEHYDROGENASES, SHORT CHAIN"/>
    <property type="match status" value="1"/>
</dbReference>
<dbReference type="OrthoDB" id="9789398at2"/>
<dbReference type="GO" id="GO:0016491">
    <property type="term" value="F:oxidoreductase activity"/>
    <property type="evidence" value="ECO:0007669"/>
    <property type="project" value="UniProtKB-KW"/>
</dbReference>
<proteinExistence type="inferred from homology"/>
<protein>
    <submittedName>
        <fullName evidence="3">SDR family oxidoreductase</fullName>
    </submittedName>
</protein>
<keyword evidence="2" id="KW-0560">Oxidoreductase</keyword>
<organism evidence="3 4">
    <name type="scientific">Jiangella rhizosphaerae</name>
    <dbReference type="NCBI Taxonomy" id="2293569"/>
    <lineage>
        <taxon>Bacteria</taxon>
        <taxon>Bacillati</taxon>
        <taxon>Actinomycetota</taxon>
        <taxon>Actinomycetes</taxon>
        <taxon>Jiangellales</taxon>
        <taxon>Jiangellaceae</taxon>
        <taxon>Jiangella</taxon>
    </lineage>
</organism>
<reference evidence="3 4" key="1">
    <citation type="submission" date="2018-09" db="EMBL/GenBank/DDBJ databases">
        <title>Isolation, diversity and antifungal activity of actinobacteria from wheat.</title>
        <authorList>
            <person name="Han C."/>
        </authorList>
    </citation>
    <scope>NUCLEOTIDE SEQUENCE [LARGE SCALE GENOMIC DNA]</scope>
    <source>
        <strain evidence="3 4">NEAU-YY265</strain>
    </source>
</reference>
<comment type="caution">
    <text evidence="3">The sequence shown here is derived from an EMBL/GenBank/DDBJ whole genome shotgun (WGS) entry which is preliminary data.</text>
</comment>
<dbReference type="AlphaFoldDB" id="A0A418KM30"/>
<dbReference type="PANTHER" id="PTHR24321:SF14">
    <property type="entry name" value="SHORT-CHAIN TYPE DEHYDROGENASE_REDUCTASE BLR2146-RELATED"/>
    <property type="match status" value="1"/>
</dbReference>
<dbReference type="Pfam" id="PF13561">
    <property type="entry name" value="adh_short_C2"/>
    <property type="match status" value="1"/>
</dbReference>
<dbReference type="SUPFAM" id="SSF51735">
    <property type="entry name" value="NAD(P)-binding Rossmann-fold domains"/>
    <property type="match status" value="1"/>
</dbReference>
<dbReference type="Gene3D" id="3.40.50.720">
    <property type="entry name" value="NAD(P)-binding Rossmann-like Domain"/>
    <property type="match status" value="1"/>
</dbReference>
<evidence type="ECO:0000256" key="2">
    <source>
        <dbReference type="ARBA" id="ARBA00023002"/>
    </source>
</evidence>
<dbReference type="PRINTS" id="PR00080">
    <property type="entry name" value="SDRFAMILY"/>
</dbReference>
<evidence type="ECO:0000313" key="3">
    <source>
        <dbReference type="EMBL" id="RIQ18999.1"/>
    </source>
</evidence>
<accession>A0A418KM30</accession>
<name>A0A418KM30_9ACTN</name>
<dbReference type="Proteomes" id="UP000284057">
    <property type="component" value="Unassembled WGS sequence"/>
</dbReference>
<dbReference type="CDD" id="cd05233">
    <property type="entry name" value="SDR_c"/>
    <property type="match status" value="1"/>
</dbReference>
<dbReference type="EMBL" id="QUAL01000184">
    <property type="protein sequence ID" value="RIQ18999.1"/>
    <property type="molecule type" value="Genomic_DNA"/>
</dbReference>
<sequence length="252" mass="25942">MRLANTVAVVTGAAGHIGSAITARLLDEGATVVASDLRFAQADDTARVTRVPLDLRDHGAGRHLIDTAVQEHGGVDVLVANAGKATDADLDGDDDLWRDDIDVNLTANVGLFGAAVRAMRARGGGAIVAISSVNAHADFGNPAYSAAKAGLEALVRSVAARHGRDGIRANALVLGTVATPAWRERVERDPEVFEKLRACFPLGRVGRPDDVAGVVAFLASADAAWMTGSSVVLDGGLLVANPSFTSTVFGAS</sequence>
<comment type="similarity">
    <text evidence="1">Belongs to the short-chain dehydrogenases/reductases (SDR) family.</text>
</comment>
<dbReference type="InterPro" id="IPR020904">
    <property type="entry name" value="Sc_DH/Rdtase_CS"/>
</dbReference>
<dbReference type="InterPro" id="IPR002347">
    <property type="entry name" value="SDR_fam"/>
</dbReference>
<dbReference type="RefSeq" id="WP_119661657.1">
    <property type="nucleotide sequence ID" value="NZ_QUAL01000184.1"/>
</dbReference>
<dbReference type="PRINTS" id="PR00081">
    <property type="entry name" value="GDHRDH"/>
</dbReference>
<dbReference type="FunFam" id="3.40.50.720:FF:000084">
    <property type="entry name" value="Short-chain dehydrogenase reductase"/>
    <property type="match status" value="1"/>
</dbReference>
<dbReference type="PROSITE" id="PS00061">
    <property type="entry name" value="ADH_SHORT"/>
    <property type="match status" value="1"/>
</dbReference>
<gene>
    <name evidence="3" type="ORF">DY240_20245</name>
</gene>
<evidence type="ECO:0000256" key="1">
    <source>
        <dbReference type="ARBA" id="ARBA00006484"/>
    </source>
</evidence>
<dbReference type="InterPro" id="IPR036291">
    <property type="entry name" value="NAD(P)-bd_dom_sf"/>
</dbReference>
<evidence type="ECO:0000313" key="4">
    <source>
        <dbReference type="Proteomes" id="UP000284057"/>
    </source>
</evidence>
<keyword evidence="4" id="KW-1185">Reference proteome</keyword>